<dbReference type="GO" id="GO:0004497">
    <property type="term" value="F:monooxygenase activity"/>
    <property type="evidence" value="ECO:0007669"/>
    <property type="project" value="UniProtKB-KW"/>
</dbReference>
<keyword evidence="2 7" id="KW-0349">Heme</keyword>
<organism evidence="8 9">
    <name type="scientific">Kribbella amoyensis</name>
    <dbReference type="NCBI Taxonomy" id="996641"/>
    <lineage>
        <taxon>Bacteria</taxon>
        <taxon>Bacillati</taxon>
        <taxon>Actinomycetota</taxon>
        <taxon>Actinomycetes</taxon>
        <taxon>Propionibacteriales</taxon>
        <taxon>Kribbellaceae</taxon>
        <taxon>Kribbella</taxon>
    </lineage>
</organism>
<dbReference type="InterPro" id="IPR002397">
    <property type="entry name" value="Cyt_P450_B"/>
</dbReference>
<dbReference type="Proteomes" id="UP000318380">
    <property type="component" value="Unassembled WGS sequence"/>
</dbReference>
<dbReference type="PANTHER" id="PTHR46696:SF1">
    <property type="entry name" value="CYTOCHROME P450 YJIB-RELATED"/>
    <property type="match status" value="1"/>
</dbReference>
<dbReference type="SUPFAM" id="SSF48264">
    <property type="entry name" value="Cytochrome P450"/>
    <property type="match status" value="1"/>
</dbReference>
<evidence type="ECO:0000313" key="9">
    <source>
        <dbReference type="Proteomes" id="UP000318380"/>
    </source>
</evidence>
<evidence type="ECO:0000313" key="8">
    <source>
        <dbReference type="EMBL" id="TWD73329.1"/>
    </source>
</evidence>
<comment type="similarity">
    <text evidence="1 7">Belongs to the cytochrome P450 family.</text>
</comment>
<comment type="caution">
    <text evidence="8">The sequence shown here is derived from an EMBL/GenBank/DDBJ whole genome shotgun (WGS) entry which is preliminary data.</text>
</comment>
<keyword evidence="9" id="KW-1185">Reference proteome</keyword>
<dbReference type="PANTHER" id="PTHR46696">
    <property type="entry name" value="P450, PUTATIVE (EUROFUNG)-RELATED"/>
    <property type="match status" value="1"/>
</dbReference>
<dbReference type="RefSeq" id="WP_145814513.1">
    <property type="nucleotide sequence ID" value="NZ_VIVK01000003.1"/>
</dbReference>
<evidence type="ECO:0000256" key="3">
    <source>
        <dbReference type="ARBA" id="ARBA00022723"/>
    </source>
</evidence>
<accession>A0A561B377</accession>
<sequence length="401" mass="43659">MTSPFTETSGTARRQGFAELAAAGPLQYVVLFTGVPVWLVTGYAEARALLAHPAVVRSPLDGPHRDHVFDDLVNSMDRHMLGANPPDHTRMRKLVSAAFTRRRIELLAPRIREIATGLLDDLAGQASAGEPVDLVDAYSYPLPITVICELIGIPPVRRADFRRWSSVVVNAAVHSPEVYVESALAMVEFIRELIEDKRVDPADDLLSELIAVRDGGDRLSPDELTSMVFLLLAAGHETTVNLITNGVDALLRHPDQLALLKSEPDRLPAAVEELLRYDGPLQAAIPYVAAERIEIAGASIAPGDVIVMALFAANRDDAKYGRGDELDITRPDNQHLAFGHGIHHCLGAPLARLEGRIALGLLFERFPELRLADPDQDPPRYAGLLMNGIRELPVLPNPAGS</sequence>
<dbReference type="Pfam" id="PF00067">
    <property type="entry name" value="p450"/>
    <property type="match status" value="1"/>
</dbReference>
<dbReference type="InterPro" id="IPR017972">
    <property type="entry name" value="Cyt_P450_CS"/>
</dbReference>
<evidence type="ECO:0000256" key="2">
    <source>
        <dbReference type="ARBA" id="ARBA00022617"/>
    </source>
</evidence>
<gene>
    <name evidence="8" type="ORF">FB561_7218</name>
</gene>
<evidence type="ECO:0000256" key="1">
    <source>
        <dbReference type="ARBA" id="ARBA00010617"/>
    </source>
</evidence>
<dbReference type="GO" id="GO:0005506">
    <property type="term" value="F:iron ion binding"/>
    <property type="evidence" value="ECO:0007669"/>
    <property type="project" value="InterPro"/>
</dbReference>
<dbReference type="InterPro" id="IPR001128">
    <property type="entry name" value="Cyt_P450"/>
</dbReference>
<dbReference type="PROSITE" id="PS00086">
    <property type="entry name" value="CYTOCHROME_P450"/>
    <property type="match status" value="1"/>
</dbReference>
<dbReference type="Gene3D" id="1.10.630.10">
    <property type="entry name" value="Cytochrome P450"/>
    <property type="match status" value="1"/>
</dbReference>
<dbReference type="AlphaFoldDB" id="A0A561B377"/>
<evidence type="ECO:0000256" key="6">
    <source>
        <dbReference type="ARBA" id="ARBA00023033"/>
    </source>
</evidence>
<dbReference type="PRINTS" id="PR00359">
    <property type="entry name" value="BP450"/>
</dbReference>
<keyword evidence="3 7" id="KW-0479">Metal-binding</keyword>
<dbReference type="EMBL" id="VIVK01000003">
    <property type="protein sequence ID" value="TWD73329.1"/>
    <property type="molecule type" value="Genomic_DNA"/>
</dbReference>
<evidence type="ECO:0000256" key="5">
    <source>
        <dbReference type="ARBA" id="ARBA00023004"/>
    </source>
</evidence>
<keyword evidence="4 7" id="KW-0560">Oxidoreductase</keyword>
<evidence type="ECO:0000256" key="4">
    <source>
        <dbReference type="ARBA" id="ARBA00023002"/>
    </source>
</evidence>
<dbReference type="GO" id="GO:0016705">
    <property type="term" value="F:oxidoreductase activity, acting on paired donors, with incorporation or reduction of molecular oxygen"/>
    <property type="evidence" value="ECO:0007669"/>
    <property type="project" value="InterPro"/>
</dbReference>
<dbReference type="FunFam" id="1.10.630.10:FF:000018">
    <property type="entry name" value="Cytochrome P450 monooxygenase"/>
    <property type="match status" value="1"/>
</dbReference>
<dbReference type="GO" id="GO:0020037">
    <property type="term" value="F:heme binding"/>
    <property type="evidence" value="ECO:0007669"/>
    <property type="project" value="InterPro"/>
</dbReference>
<keyword evidence="6 7" id="KW-0503">Monooxygenase</keyword>
<reference evidence="8 9" key="1">
    <citation type="submission" date="2019-06" db="EMBL/GenBank/DDBJ databases">
        <title>Sequencing the genomes of 1000 actinobacteria strains.</title>
        <authorList>
            <person name="Klenk H.-P."/>
        </authorList>
    </citation>
    <scope>NUCLEOTIDE SEQUENCE [LARGE SCALE GENOMIC DNA]</scope>
    <source>
        <strain evidence="8 9">DSM 24683</strain>
    </source>
</reference>
<dbReference type="OrthoDB" id="502624at2"/>
<protein>
    <submittedName>
        <fullName evidence="8">Cytochrome P450</fullName>
    </submittedName>
</protein>
<keyword evidence="5 7" id="KW-0408">Iron</keyword>
<name>A0A561B377_9ACTN</name>
<proteinExistence type="inferred from homology"/>
<dbReference type="InterPro" id="IPR036396">
    <property type="entry name" value="Cyt_P450_sf"/>
</dbReference>
<evidence type="ECO:0000256" key="7">
    <source>
        <dbReference type="RuleBase" id="RU000461"/>
    </source>
</evidence>
<dbReference type="CDD" id="cd11029">
    <property type="entry name" value="CYP107-like"/>
    <property type="match status" value="1"/>
</dbReference>